<dbReference type="PANTHER" id="PTHR35394:SF5">
    <property type="entry name" value="DUF3176 DOMAIN-CONTAINING PROTEIN"/>
    <property type="match status" value="1"/>
</dbReference>
<feature type="transmembrane region" description="Helical" evidence="1">
    <location>
        <begin position="501"/>
        <end position="523"/>
    </location>
</feature>
<protein>
    <submittedName>
        <fullName evidence="2">Uncharacterized protein</fullName>
    </submittedName>
</protein>
<sequence length="596" mass="65242">MTRPKMALRAKKKKKELFIAENVVELHPRRRSPTWGWAWELLAMTASLGCMAAVVAILATMNNRRLTDWNFFLSIPATIAIFGMAAKSAAAFAIGGCVSQYKWIHFKSAPRHLTDLDLIEDASRGPLGSLVLLARRPMGLASIAAVVTLLALGFETFVQQMVEFNPLDVARDGSANNGSWAMLGLAHSYHSGAQQAPGYGDIDSIDESTIDTSMQGAVFRGLFNLGSASVFNCSSRCQWNSTYVSLGFASTCADVTDATLRLHPNVSATWDGKVGGRKEDMANLTTPGGVKLDASYSYTGWQTVVSVGAISRLKVVNPIQDGFANYDIRYMDPDIARIAVLRVRVDRGNWAVTPDAMEITECDVGLAVYKYSNLSSSGNRLSVGNHESFRLDRGTLAASNTDNDGDVIVFNQPGFSELRASVTDLKALQLLFVSTRFSGNVFSGIQKHDGASGMGDAFRSGNISQTFQAMVDSMTDQLRSNYTITVQGQTINQEVFVQVQWAWLVLPLFVQLLSVAFLVLVLVQSGRIKDLPLWKSSTTAVLTYDVRFREDENEVGKLGTGVRSKKELKNLADTVEAKLEFHEDIPKMKSCCTWQS</sequence>
<comment type="caution">
    <text evidence="2">The sequence shown here is derived from an EMBL/GenBank/DDBJ whole genome shotgun (WGS) entry which is preliminary data.</text>
</comment>
<keyword evidence="1" id="KW-0812">Transmembrane</keyword>
<keyword evidence="1" id="KW-1133">Transmembrane helix</keyword>
<keyword evidence="1" id="KW-0472">Membrane</keyword>
<feature type="transmembrane region" description="Helical" evidence="1">
    <location>
        <begin position="71"/>
        <end position="98"/>
    </location>
</feature>
<proteinExistence type="predicted"/>
<feature type="transmembrane region" description="Helical" evidence="1">
    <location>
        <begin position="37"/>
        <end position="59"/>
    </location>
</feature>
<gene>
    <name evidence="2" type="ORF">C8A01DRAFT_46975</name>
</gene>
<evidence type="ECO:0000313" key="3">
    <source>
        <dbReference type="Proteomes" id="UP001303115"/>
    </source>
</evidence>
<feature type="transmembrane region" description="Helical" evidence="1">
    <location>
        <begin position="138"/>
        <end position="158"/>
    </location>
</feature>
<dbReference type="InterPro" id="IPR021514">
    <property type="entry name" value="DUF3176"/>
</dbReference>
<evidence type="ECO:0000313" key="2">
    <source>
        <dbReference type="EMBL" id="KAK4039562.1"/>
    </source>
</evidence>
<keyword evidence="3" id="KW-1185">Reference proteome</keyword>
<name>A0AAN6SR64_9PEZI</name>
<dbReference type="AlphaFoldDB" id="A0AAN6SR64"/>
<reference evidence="3" key="1">
    <citation type="journal article" date="2023" name="Mol. Phylogenet. Evol.">
        <title>Genome-scale phylogeny and comparative genomics of the fungal order Sordariales.</title>
        <authorList>
            <person name="Hensen N."/>
            <person name="Bonometti L."/>
            <person name="Westerberg I."/>
            <person name="Brannstrom I.O."/>
            <person name="Guillou S."/>
            <person name="Cros-Aarteil S."/>
            <person name="Calhoun S."/>
            <person name="Haridas S."/>
            <person name="Kuo A."/>
            <person name="Mondo S."/>
            <person name="Pangilinan J."/>
            <person name="Riley R."/>
            <person name="LaButti K."/>
            <person name="Andreopoulos B."/>
            <person name="Lipzen A."/>
            <person name="Chen C."/>
            <person name="Yan M."/>
            <person name="Daum C."/>
            <person name="Ng V."/>
            <person name="Clum A."/>
            <person name="Steindorff A."/>
            <person name="Ohm R.A."/>
            <person name="Martin F."/>
            <person name="Silar P."/>
            <person name="Natvig D.O."/>
            <person name="Lalanne C."/>
            <person name="Gautier V."/>
            <person name="Ament-Velasquez S.L."/>
            <person name="Kruys A."/>
            <person name="Hutchinson M.I."/>
            <person name="Powell A.J."/>
            <person name="Barry K."/>
            <person name="Miller A.N."/>
            <person name="Grigoriev I.V."/>
            <person name="Debuchy R."/>
            <person name="Gladieux P."/>
            <person name="Hiltunen Thoren M."/>
            <person name="Johannesson H."/>
        </authorList>
    </citation>
    <scope>NUCLEOTIDE SEQUENCE [LARGE SCALE GENOMIC DNA]</scope>
    <source>
        <strain evidence="3">CBS 284.82</strain>
    </source>
</reference>
<organism evidence="2 3">
    <name type="scientific">Parachaetomium inaequale</name>
    <dbReference type="NCBI Taxonomy" id="2588326"/>
    <lineage>
        <taxon>Eukaryota</taxon>
        <taxon>Fungi</taxon>
        <taxon>Dikarya</taxon>
        <taxon>Ascomycota</taxon>
        <taxon>Pezizomycotina</taxon>
        <taxon>Sordariomycetes</taxon>
        <taxon>Sordariomycetidae</taxon>
        <taxon>Sordariales</taxon>
        <taxon>Chaetomiaceae</taxon>
        <taxon>Parachaetomium</taxon>
    </lineage>
</organism>
<dbReference type="Pfam" id="PF11374">
    <property type="entry name" value="DUF3176"/>
    <property type="match status" value="1"/>
</dbReference>
<accession>A0AAN6SR64</accession>
<evidence type="ECO:0000256" key="1">
    <source>
        <dbReference type="SAM" id="Phobius"/>
    </source>
</evidence>
<dbReference type="EMBL" id="MU854397">
    <property type="protein sequence ID" value="KAK4039562.1"/>
    <property type="molecule type" value="Genomic_DNA"/>
</dbReference>
<dbReference type="Proteomes" id="UP001303115">
    <property type="component" value="Unassembled WGS sequence"/>
</dbReference>
<dbReference type="PANTHER" id="PTHR35394">
    <property type="entry name" value="DUF3176 DOMAIN-CONTAINING PROTEIN"/>
    <property type="match status" value="1"/>
</dbReference>